<dbReference type="SUPFAM" id="SSF56935">
    <property type="entry name" value="Porins"/>
    <property type="match status" value="1"/>
</dbReference>
<keyword evidence="10 11" id="KW-0998">Cell outer membrane</keyword>
<sequence>MKNRQILLATAATLTTLISGNAWAQSGTATTADEPASDVVIVTAQRRAQDIQQVPASVSALSSLQIEQRQVGNVLDLQYQVPNISIATGTGTANSARIFLRGVGEDESRGAVDPAVAIYVDGIYMGRQLGSLFSVVDLERIEVLRGPQGTLYGRASNGGAIKLVSKRPNQELGGELRAGIGNYDRTEARGTLNLPLGPSTAARMTVIYKGREGFHTLNPNGDRAAFARKVGEQDMGAWRFSLAHDFNEDWKILFAYDATQDNSDPNPDSARPGNDRDNNIFTIEPLPGVTCGATSTSLGCFSDYRSKITSEGSSLTLDGKLGSFSFQSLTGYRTLKDDLGSRIGSPYFQKTDQDQFSQEVTLSSNFDGPLNFVAGAYLFEEDVVLNTTFVFPFRVAVKTESLSGFLHGTYKATDRLTATAGVRVTKETKDFTGANLGAAFATNPAFQRTDSRDFDNTSYNIGLDYQINDTMMVYGSYANGFKPGGWSPDCFSATACFLRVDEEEVRTIEAGTRLQLFDKALKFNATYFFNTYDGLQIGATVPGLGFTRFNVAETEIQGLEFEAFWRLTERFSLTGNLAFLDAKYTSVTPPQASALTNAGVPCAGGVPTVACALALKLKNAPDYKGFVGFNYTRGFGPGKLIVMGDVSFEDESYSLVANSPINALTKIDPLYNARIAYEFDNGISVALWGQNLSDQEYWRAASAGSFTTYAAPPRTWGIDVGVKF</sequence>
<dbReference type="CDD" id="cd01347">
    <property type="entry name" value="ligand_gated_channel"/>
    <property type="match status" value="1"/>
</dbReference>
<dbReference type="RefSeq" id="WP_108984571.1">
    <property type="nucleotide sequence ID" value="NZ_BFBR01000003.1"/>
</dbReference>
<gene>
    <name evidence="16" type="primary">fyuA_3</name>
    <name evidence="16" type="ORF">PbB2_01374</name>
</gene>
<keyword evidence="16" id="KW-0675">Receptor</keyword>
<evidence type="ECO:0000256" key="10">
    <source>
        <dbReference type="ARBA" id="ARBA00023237"/>
    </source>
</evidence>
<dbReference type="InterPro" id="IPR012910">
    <property type="entry name" value="Plug_dom"/>
</dbReference>
<dbReference type="AlphaFoldDB" id="A0A2P2E9G4"/>
<evidence type="ECO:0000256" key="6">
    <source>
        <dbReference type="ARBA" id="ARBA00023004"/>
    </source>
</evidence>
<keyword evidence="17" id="KW-1185">Reference proteome</keyword>
<evidence type="ECO:0000256" key="3">
    <source>
        <dbReference type="ARBA" id="ARBA00022452"/>
    </source>
</evidence>
<dbReference type="EMBL" id="BFBR01000003">
    <property type="protein sequence ID" value="GBF57705.1"/>
    <property type="molecule type" value="Genomic_DNA"/>
</dbReference>
<comment type="caution">
    <text evidence="16">The sequence shown here is derived from an EMBL/GenBank/DDBJ whole genome shotgun (WGS) entry which is preliminary data.</text>
</comment>
<accession>A0A2P2E9G4</accession>
<dbReference type="OrthoDB" id="9760333at2"/>
<feature type="domain" description="TonB-dependent receptor plug" evidence="15">
    <location>
        <begin position="51"/>
        <end position="160"/>
    </location>
</feature>
<dbReference type="PANTHER" id="PTHR32552">
    <property type="entry name" value="FERRICHROME IRON RECEPTOR-RELATED"/>
    <property type="match status" value="1"/>
</dbReference>
<evidence type="ECO:0000313" key="16">
    <source>
        <dbReference type="EMBL" id="GBF57705.1"/>
    </source>
</evidence>
<keyword evidence="9 11" id="KW-0472">Membrane</keyword>
<evidence type="ECO:0000259" key="15">
    <source>
        <dbReference type="Pfam" id="PF07715"/>
    </source>
</evidence>
<keyword evidence="8 12" id="KW-0798">TonB box</keyword>
<evidence type="ECO:0000256" key="7">
    <source>
        <dbReference type="ARBA" id="ARBA00023065"/>
    </source>
</evidence>
<evidence type="ECO:0000256" key="12">
    <source>
        <dbReference type="RuleBase" id="RU003357"/>
    </source>
</evidence>
<keyword evidence="4" id="KW-0410">Iron transport</keyword>
<dbReference type="InterPro" id="IPR036942">
    <property type="entry name" value="Beta-barrel_TonB_sf"/>
</dbReference>
<evidence type="ECO:0000256" key="5">
    <source>
        <dbReference type="ARBA" id="ARBA00022692"/>
    </source>
</evidence>
<dbReference type="Gene3D" id="2.40.170.20">
    <property type="entry name" value="TonB-dependent receptor, beta-barrel domain"/>
    <property type="match status" value="1"/>
</dbReference>
<evidence type="ECO:0000259" key="14">
    <source>
        <dbReference type="Pfam" id="PF00593"/>
    </source>
</evidence>
<dbReference type="InterPro" id="IPR000531">
    <property type="entry name" value="Beta-barrel_TonB"/>
</dbReference>
<dbReference type="Pfam" id="PF07715">
    <property type="entry name" value="Plug"/>
    <property type="match status" value="1"/>
</dbReference>
<feature type="domain" description="TonB-dependent receptor-like beta-barrel" evidence="14">
    <location>
        <begin position="183"/>
        <end position="692"/>
    </location>
</feature>
<dbReference type="Proteomes" id="UP000245086">
    <property type="component" value="Unassembled WGS sequence"/>
</dbReference>
<keyword evidence="2 11" id="KW-0813">Transport</keyword>
<dbReference type="GO" id="GO:0009279">
    <property type="term" value="C:cell outer membrane"/>
    <property type="evidence" value="ECO:0007669"/>
    <property type="project" value="UniProtKB-SubCell"/>
</dbReference>
<comment type="subcellular location">
    <subcellularLocation>
        <location evidence="1 11">Cell outer membrane</location>
        <topology evidence="1 11">Multi-pass membrane protein</topology>
    </subcellularLocation>
</comment>
<dbReference type="GO" id="GO:0006826">
    <property type="term" value="P:iron ion transport"/>
    <property type="evidence" value="ECO:0007669"/>
    <property type="project" value="UniProtKB-KW"/>
</dbReference>
<keyword evidence="7" id="KW-0406">Ion transport</keyword>
<proteinExistence type="inferred from homology"/>
<dbReference type="PROSITE" id="PS52016">
    <property type="entry name" value="TONB_DEPENDENT_REC_3"/>
    <property type="match status" value="1"/>
</dbReference>
<protein>
    <submittedName>
        <fullName evidence="16">Pesticin receptor</fullName>
    </submittedName>
</protein>
<evidence type="ECO:0000256" key="13">
    <source>
        <dbReference type="SAM" id="SignalP"/>
    </source>
</evidence>
<evidence type="ECO:0000256" key="2">
    <source>
        <dbReference type="ARBA" id="ARBA00022448"/>
    </source>
</evidence>
<keyword evidence="3 11" id="KW-1134">Transmembrane beta strand</keyword>
<evidence type="ECO:0000256" key="11">
    <source>
        <dbReference type="PROSITE-ProRule" id="PRU01360"/>
    </source>
</evidence>
<dbReference type="Pfam" id="PF00593">
    <property type="entry name" value="TonB_dep_Rec_b-barrel"/>
    <property type="match status" value="1"/>
</dbReference>
<reference evidence="16 17" key="1">
    <citation type="journal article" date="2018" name="Genome Announc.">
        <title>Draft Genome Sequence of "Candidatus Phycosocius bacilliformis," an Alphaproteobacterial Ectosymbiont of the Hydrocarbon-Producing Green Alga Botryococcus braunii.</title>
        <authorList>
            <person name="Tanabe Y."/>
            <person name="Yamaguchi H."/>
            <person name="Watanabe M.M."/>
        </authorList>
    </citation>
    <scope>NUCLEOTIDE SEQUENCE [LARGE SCALE GENOMIC DNA]</scope>
    <source>
        <strain evidence="16 17">BOTRYCO-2</strain>
    </source>
</reference>
<keyword evidence="5 11" id="KW-0812">Transmembrane</keyword>
<evidence type="ECO:0000256" key="1">
    <source>
        <dbReference type="ARBA" id="ARBA00004571"/>
    </source>
</evidence>
<keyword evidence="6" id="KW-0408">Iron</keyword>
<keyword evidence="13" id="KW-0732">Signal</keyword>
<dbReference type="InterPro" id="IPR039426">
    <property type="entry name" value="TonB-dep_rcpt-like"/>
</dbReference>
<dbReference type="PANTHER" id="PTHR32552:SF81">
    <property type="entry name" value="TONB-DEPENDENT OUTER MEMBRANE RECEPTOR"/>
    <property type="match status" value="1"/>
</dbReference>
<name>A0A2P2E9G4_9PROT</name>
<feature type="chain" id="PRO_5015198084" evidence="13">
    <location>
        <begin position="25"/>
        <end position="724"/>
    </location>
</feature>
<evidence type="ECO:0000256" key="9">
    <source>
        <dbReference type="ARBA" id="ARBA00023136"/>
    </source>
</evidence>
<evidence type="ECO:0000256" key="8">
    <source>
        <dbReference type="ARBA" id="ARBA00023077"/>
    </source>
</evidence>
<comment type="similarity">
    <text evidence="11 12">Belongs to the TonB-dependent receptor family.</text>
</comment>
<organism evidence="16 17">
    <name type="scientific">Candidatus Phycosocius bacilliformis</name>
    <dbReference type="NCBI Taxonomy" id="1445552"/>
    <lineage>
        <taxon>Bacteria</taxon>
        <taxon>Pseudomonadati</taxon>
        <taxon>Pseudomonadota</taxon>
        <taxon>Alphaproteobacteria</taxon>
        <taxon>Caulobacterales</taxon>
        <taxon>Caulobacterales incertae sedis</taxon>
        <taxon>Candidatus Phycosocius</taxon>
    </lineage>
</organism>
<evidence type="ECO:0000256" key="4">
    <source>
        <dbReference type="ARBA" id="ARBA00022496"/>
    </source>
</evidence>
<feature type="signal peptide" evidence="13">
    <location>
        <begin position="1"/>
        <end position="24"/>
    </location>
</feature>
<evidence type="ECO:0000313" key="17">
    <source>
        <dbReference type="Proteomes" id="UP000245086"/>
    </source>
</evidence>